<name>A0ACC0ES85_9BASI</name>
<reference evidence="1 2" key="3">
    <citation type="journal article" date="2022" name="Microbiol. Spectr.">
        <title>Folding features and dynamics of 3D genome architecture in plant fungal pathogens.</title>
        <authorList>
            <person name="Xia C."/>
        </authorList>
    </citation>
    <scope>NUCLEOTIDE SEQUENCE [LARGE SCALE GENOMIC DNA]</scope>
    <source>
        <strain evidence="1 2">93-210</strain>
    </source>
</reference>
<proteinExistence type="predicted"/>
<gene>
    <name evidence="1" type="ORF">MJO28_003055</name>
</gene>
<comment type="caution">
    <text evidence="1">The sequence shown here is derived from an EMBL/GenBank/DDBJ whole genome shotgun (WGS) entry which is preliminary data.</text>
</comment>
<evidence type="ECO:0000313" key="2">
    <source>
        <dbReference type="Proteomes" id="UP001060170"/>
    </source>
</evidence>
<reference evidence="2" key="1">
    <citation type="journal article" date="2018" name="BMC Genomics">
        <title>Genomic insights into host adaptation between the wheat stripe rust pathogen (Puccinia striiformis f. sp. tritici) and the barley stripe rust pathogen (Puccinia striiformis f. sp. hordei).</title>
        <authorList>
            <person name="Xia C."/>
            <person name="Wang M."/>
            <person name="Yin C."/>
            <person name="Cornejo O.E."/>
            <person name="Hulbert S.H."/>
            <person name="Chen X."/>
        </authorList>
    </citation>
    <scope>NUCLEOTIDE SEQUENCE [LARGE SCALE GENOMIC DNA]</scope>
    <source>
        <strain evidence="2">93-210</strain>
    </source>
</reference>
<dbReference type="EMBL" id="CM045867">
    <property type="protein sequence ID" value="KAI7959264.1"/>
    <property type="molecule type" value="Genomic_DNA"/>
</dbReference>
<reference evidence="2" key="2">
    <citation type="journal article" date="2018" name="Mol. Plant Microbe Interact.">
        <title>Genome sequence resources for the wheat stripe rust pathogen (Puccinia striiformis f. sp. tritici) and the barley stripe rust pathogen (Puccinia striiformis f. sp. hordei).</title>
        <authorList>
            <person name="Xia C."/>
            <person name="Wang M."/>
            <person name="Yin C."/>
            <person name="Cornejo O.E."/>
            <person name="Hulbert S.H."/>
            <person name="Chen X."/>
        </authorList>
    </citation>
    <scope>NUCLEOTIDE SEQUENCE [LARGE SCALE GENOMIC DNA]</scope>
    <source>
        <strain evidence="2">93-210</strain>
    </source>
</reference>
<protein>
    <submittedName>
        <fullName evidence="1">Uncharacterized protein</fullName>
    </submittedName>
</protein>
<organism evidence="1 2">
    <name type="scientific">Puccinia striiformis f. sp. tritici</name>
    <dbReference type="NCBI Taxonomy" id="168172"/>
    <lineage>
        <taxon>Eukaryota</taxon>
        <taxon>Fungi</taxon>
        <taxon>Dikarya</taxon>
        <taxon>Basidiomycota</taxon>
        <taxon>Pucciniomycotina</taxon>
        <taxon>Pucciniomycetes</taxon>
        <taxon>Pucciniales</taxon>
        <taxon>Pucciniaceae</taxon>
        <taxon>Puccinia</taxon>
    </lineage>
</organism>
<accession>A0ACC0ES85</accession>
<evidence type="ECO:0000313" key="1">
    <source>
        <dbReference type="EMBL" id="KAI7959264.1"/>
    </source>
</evidence>
<dbReference type="Proteomes" id="UP001060170">
    <property type="component" value="Chromosome 3"/>
</dbReference>
<sequence length="587" mass="64210">MVSTSRPAFTQPLNSQANANQPSQILSTQANHTGASKCNPTACSKKATQSQAKEPTQPRFAALPSLQAELKRAIDTNAKTTKAKAANAAKAAKTATTKALALAEGAKAAEAAATAQEASARGQPGLQSTTNITSWPSRSQALTTLQLTADIPPTSSCNSASNATNAPNLNLYLGLSGLQSGPASPKGTSQTIEDSTIDHSDRPCGHNMDNECDEDNGQHHEDNDWSDVDNGQHHHDQWYEDDGSDADNGQHHNPQAEISSGHEAQDDYSMDDIKCDVVCLLNGNTRKRLKSKMVQRLEGMDLDKLRQRCYKQEHYSCLVTKDKADLDEATKEYDKQILRIARMATADESKPFPQRWVECSRLWRQLTKEEKEQYHNAEFLAQHANPFEEQELENGQILSPCKQQPSKTESRQQKIACRTVNSASNRAPIRDQLGWAIHKALKGAWCNGWQGADTVNQLKILKLSLHIEENPLQVGLEEFCKPISNMQIGQQERILTAIGKSWVHLERCETSKPTRAIGDVEEEADNAADVQVISVMVGPVPPGKSVPKKSKAIFKKGKGSRNGKGKGKAQAQAKAKGKRESSSDARQ</sequence>
<keyword evidence="2" id="KW-1185">Reference proteome</keyword>